<feature type="chain" id="PRO_5029591688" evidence="1">
    <location>
        <begin position="34"/>
        <end position="109"/>
    </location>
</feature>
<sequence>MLERLFQKLIFSFWRSSMFFWRTLLSLFDLSLFQFNELNSLLQVVDAGCQSDATRHTASISRTPSVERNKSNNLSLTRTSVQSLLSIDDGQREGQSFIFKTKDLVHDHV</sequence>
<dbReference type="Proteomes" id="UP000518266">
    <property type="component" value="Unassembled WGS sequence"/>
</dbReference>
<feature type="signal peptide" evidence="1">
    <location>
        <begin position="1"/>
        <end position="33"/>
    </location>
</feature>
<name>A0A7J5YFK9_DISMA</name>
<keyword evidence="1" id="KW-0732">Signal</keyword>
<evidence type="ECO:0000256" key="1">
    <source>
        <dbReference type="SAM" id="SignalP"/>
    </source>
</evidence>
<reference evidence="2 3" key="1">
    <citation type="submission" date="2020-03" db="EMBL/GenBank/DDBJ databases">
        <title>Dissostichus mawsoni Genome sequencing and assembly.</title>
        <authorList>
            <person name="Park H."/>
        </authorList>
    </citation>
    <scope>NUCLEOTIDE SEQUENCE [LARGE SCALE GENOMIC DNA]</scope>
    <source>
        <strain evidence="2">DM0001</strain>
        <tissue evidence="2">Muscle</tissue>
    </source>
</reference>
<protein>
    <submittedName>
        <fullName evidence="2">Uncharacterized protein</fullName>
    </submittedName>
</protein>
<accession>A0A7J5YFK9</accession>
<gene>
    <name evidence="2" type="ORF">F7725_021284</name>
</gene>
<evidence type="ECO:0000313" key="2">
    <source>
        <dbReference type="EMBL" id="KAF3848256.1"/>
    </source>
</evidence>
<dbReference type="AlphaFoldDB" id="A0A7J5YFK9"/>
<keyword evidence="3" id="KW-1185">Reference proteome</keyword>
<organism evidence="2 3">
    <name type="scientific">Dissostichus mawsoni</name>
    <name type="common">Antarctic cod</name>
    <dbReference type="NCBI Taxonomy" id="36200"/>
    <lineage>
        <taxon>Eukaryota</taxon>
        <taxon>Metazoa</taxon>
        <taxon>Chordata</taxon>
        <taxon>Craniata</taxon>
        <taxon>Vertebrata</taxon>
        <taxon>Euteleostomi</taxon>
        <taxon>Actinopterygii</taxon>
        <taxon>Neopterygii</taxon>
        <taxon>Teleostei</taxon>
        <taxon>Neoteleostei</taxon>
        <taxon>Acanthomorphata</taxon>
        <taxon>Eupercaria</taxon>
        <taxon>Perciformes</taxon>
        <taxon>Notothenioidei</taxon>
        <taxon>Nototheniidae</taxon>
        <taxon>Dissostichus</taxon>
    </lineage>
</organism>
<comment type="caution">
    <text evidence="2">The sequence shown here is derived from an EMBL/GenBank/DDBJ whole genome shotgun (WGS) entry which is preliminary data.</text>
</comment>
<evidence type="ECO:0000313" key="3">
    <source>
        <dbReference type="Proteomes" id="UP000518266"/>
    </source>
</evidence>
<dbReference type="EMBL" id="JAAKFY010000013">
    <property type="protein sequence ID" value="KAF3848256.1"/>
    <property type="molecule type" value="Genomic_DNA"/>
</dbReference>
<proteinExistence type="predicted"/>